<dbReference type="InterPro" id="IPR050123">
    <property type="entry name" value="Prok_molybdopt-oxidoreductase"/>
</dbReference>
<sequence>MVLVFVNNQEVSVQPNTSVLKACEAQQIEIPRFCYHKKLSIAGNCRMCLVEIEKSPKPVVSCAMPVMEGMRIFTDTPLVKKARENVLEFLLLNHPLDCPVCDQGGECDLQEQALSFGSDQSRFYDLKRGVHDKKIGPLIKTIMTRCIHCTRCVRFATEVAGVEELGTTIRGTETEIGTYIEKLFRSELSGNVIDLCPVGALTSKPYAFKARPWELKTENFTDISDGLGSTIKVDIKGNEVVRITPYYVNQLEENFSPTFEYDVMTTESPFVDEWISDKARFSYDAFQCGEKSLFNQYNKFSTSKIEQLVSNLTDNIISDDCFNFSLKQTSFVTKHSFSKLNTSFSFLIDKSGESYLRDSLVLNEFQLEETFGLKTLLDFQIGLKDSENLLENKLLKFITEDPLFIFGDLVEYDTLAAYNYSVSLLNSKISLLGFKHFKKVNFNSLGVISSKLWENLESPVVFTGINSKECFIKDTDMLLDRQRTNVSLANIKSADLCLLIGVNPRYEASLYNLHLRKRLALGGFEVASIGPSTDLTYPVNHLGLGTETLKALCSGKHPFFSKMLKAKKPVILLGSQLYKSPDFSLIENLALSLGIKVGAIPSKQDFNNESGSNTWLGYGILQGSVNGLGKFNLGFQGLNELNVRKHSRLVFLLDSDPVDLVSLKTKDKVINSDTLVPVMSTLENSKVSVFSDITKTINYPVVTSNYVERSHSSFLTTEGKLKQVERLVKPASFKKDSSEFLISIFDTVLRTIEKRLSVCLKDPNVNCSFENSKSQNLLLGGFESWKKTHYSLNFSNNVIKTRGDLLNLDFKTANYKDTSSVYNSLFEDFYLTDSLRLSSNRMRRCSSLNRKRTTNFFK</sequence>
<dbReference type="GO" id="GO:0051539">
    <property type="term" value="F:4 iron, 4 sulfur cluster binding"/>
    <property type="evidence" value="ECO:0007669"/>
    <property type="project" value="UniProtKB-KW"/>
</dbReference>
<dbReference type="PROSITE" id="PS51839">
    <property type="entry name" value="4FE4S_HC3"/>
    <property type="match status" value="1"/>
</dbReference>
<dbReference type="GO" id="GO:0042773">
    <property type="term" value="P:ATP synthesis coupled electron transport"/>
    <property type="evidence" value="ECO:0007669"/>
    <property type="project" value="InterPro"/>
</dbReference>
<dbReference type="Pfam" id="PF00384">
    <property type="entry name" value="Molybdopterin"/>
    <property type="match status" value="1"/>
</dbReference>
<comment type="cofactor">
    <cofactor evidence="1">
        <name>[4Fe-4S] cluster</name>
        <dbReference type="ChEBI" id="CHEBI:49883"/>
    </cofactor>
</comment>
<dbReference type="InterPro" id="IPR054351">
    <property type="entry name" value="NADH_UbQ_OxRdtase_ferredoxin"/>
</dbReference>
<dbReference type="PANTHER" id="PTHR43105:SF13">
    <property type="entry name" value="NADH-UBIQUINONE OXIDOREDUCTASE 75 KDA SUBUNIT, MITOCHONDRIAL"/>
    <property type="match status" value="1"/>
</dbReference>
<evidence type="ECO:0000256" key="9">
    <source>
        <dbReference type="ARBA" id="ARBA00034078"/>
    </source>
</evidence>
<dbReference type="FunFam" id="3.30.70.20:FF:000002">
    <property type="entry name" value="NADH-ubiquinone oxidoreductase 75 kDa subunit"/>
    <property type="match status" value="1"/>
</dbReference>
<dbReference type="GeneID" id="25398348"/>
<evidence type="ECO:0000259" key="10">
    <source>
        <dbReference type="PROSITE" id="PS51085"/>
    </source>
</evidence>
<dbReference type="InterPro" id="IPR000283">
    <property type="entry name" value="NADH_UbQ_OxRdtase_75kDa_su_CS"/>
</dbReference>
<dbReference type="SUPFAM" id="SSF53706">
    <property type="entry name" value="Formate dehydrogenase/DMSO reductase, domains 1-3"/>
    <property type="match status" value="1"/>
</dbReference>
<dbReference type="GO" id="GO:0046872">
    <property type="term" value="F:metal ion binding"/>
    <property type="evidence" value="ECO:0007669"/>
    <property type="project" value="UniProtKB-KW"/>
</dbReference>
<dbReference type="SUPFAM" id="SSF54292">
    <property type="entry name" value="2Fe-2S ferredoxin-like"/>
    <property type="match status" value="1"/>
</dbReference>
<comment type="similarity">
    <text evidence="2">Belongs to the complex I 75 kDa subunit family.</text>
</comment>
<reference evidence="12" key="1">
    <citation type="journal article" date="2016" name="Curr. Genet.">
        <title>Sequencing and analysis of the complete organellar genomes of Parmales, a closely related group to Bacillariophyta (diatoms).</title>
        <authorList>
            <person name="Tajima N."/>
            <person name="Saitoh K."/>
            <person name="Sato S."/>
            <person name="Maruyama F."/>
            <person name="Ichinomiya M."/>
            <person name="Yoshikawa S."/>
            <person name="Kurokawa K."/>
            <person name="Ohta H."/>
            <person name="Tabata S."/>
            <person name="Kuwata A."/>
            <person name="Sato N."/>
        </authorList>
    </citation>
    <scope>NUCLEOTIDE SEQUENCE</scope>
</reference>
<accession>A0A0K2RWE7</accession>
<evidence type="ECO:0000256" key="3">
    <source>
        <dbReference type="ARBA" id="ARBA00022485"/>
    </source>
</evidence>
<dbReference type="GO" id="GO:0016020">
    <property type="term" value="C:membrane"/>
    <property type="evidence" value="ECO:0007669"/>
    <property type="project" value="InterPro"/>
</dbReference>
<dbReference type="AlphaFoldDB" id="A0A0K2RWE7"/>
<dbReference type="GO" id="GO:0008137">
    <property type="term" value="F:NADH dehydrogenase (ubiquinone) activity"/>
    <property type="evidence" value="ECO:0007669"/>
    <property type="project" value="InterPro"/>
</dbReference>
<dbReference type="InterPro" id="IPR036010">
    <property type="entry name" value="2Fe-2S_ferredoxin-like_sf"/>
</dbReference>
<dbReference type="Gene3D" id="3.30.70.20">
    <property type="match status" value="1"/>
</dbReference>
<dbReference type="PANTHER" id="PTHR43105">
    <property type="entry name" value="RESPIRATORY NITRATE REDUCTASE"/>
    <property type="match status" value="1"/>
</dbReference>
<dbReference type="PROSITE" id="PS00642">
    <property type="entry name" value="COMPLEX1_75K_2"/>
    <property type="match status" value="1"/>
</dbReference>
<dbReference type="SMART" id="SM00929">
    <property type="entry name" value="NADH-G_4Fe-4S_3"/>
    <property type="match status" value="1"/>
</dbReference>
<keyword evidence="7" id="KW-0411">Iron-sulfur</keyword>
<evidence type="ECO:0000256" key="8">
    <source>
        <dbReference type="ARBA" id="ARBA00023027"/>
    </source>
</evidence>
<dbReference type="Pfam" id="PF13510">
    <property type="entry name" value="Fer2_4"/>
    <property type="match status" value="1"/>
</dbReference>
<dbReference type="InterPro" id="IPR006656">
    <property type="entry name" value="Mopterin_OxRdtase"/>
</dbReference>
<dbReference type="Pfam" id="PF10588">
    <property type="entry name" value="NADH-G_4Fe-4S_3"/>
    <property type="match status" value="1"/>
</dbReference>
<dbReference type="Pfam" id="PF22151">
    <property type="entry name" value="Fer4_NDSU1"/>
    <property type="match status" value="1"/>
</dbReference>
<dbReference type="InterPro" id="IPR001041">
    <property type="entry name" value="2Fe-2S_ferredoxin-type"/>
</dbReference>
<dbReference type="FunFam" id="3.10.20.740:FF:000001">
    <property type="entry name" value="NADH-quinone oxidoreductase subunit G"/>
    <property type="match status" value="1"/>
</dbReference>
<dbReference type="SUPFAM" id="SSF54862">
    <property type="entry name" value="4Fe-4S ferredoxins"/>
    <property type="match status" value="1"/>
</dbReference>
<keyword evidence="8" id="KW-0520">NAD</keyword>
<feature type="domain" description="4Fe-4S His(Cys)3-ligated-type" evidence="11">
    <location>
        <begin position="78"/>
        <end position="117"/>
    </location>
</feature>
<evidence type="ECO:0000256" key="4">
    <source>
        <dbReference type="ARBA" id="ARBA00022723"/>
    </source>
</evidence>
<evidence type="ECO:0000256" key="5">
    <source>
        <dbReference type="ARBA" id="ARBA00022967"/>
    </source>
</evidence>
<dbReference type="CDD" id="cd00207">
    <property type="entry name" value="fer2"/>
    <property type="match status" value="1"/>
</dbReference>
<dbReference type="GO" id="GO:0016491">
    <property type="term" value="F:oxidoreductase activity"/>
    <property type="evidence" value="ECO:0007669"/>
    <property type="project" value="InterPro"/>
</dbReference>
<dbReference type="RefSeq" id="YP_009163712.1">
    <property type="nucleotide sequence ID" value="NC_027747.1"/>
</dbReference>
<keyword evidence="4" id="KW-0479">Metal-binding</keyword>
<keyword evidence="3" id="KW-0004">4Fe-4S</keyword>
<dbReference type="Gene3D" id="3.10.20.740">
    <property type="match status" value="1"/>
</dbReference>
<organism evidence="12">
    <name type="scientific">Triparma laevis</name>
    <dbReference type="NCBI Taxonomy" id="1534972"/>
    <lineage>
        <taxon>Eukaryota</taxon>
        <taxon>Sar</taxon>
        <taxon>Stramenopiles</taxon>
        <taxon>Ochrophyta</taxon>
        <taxon>Bolidophyceae</taxon>
        <taxon>Parmales</taxon>
        <taxon>Triparmaceae</taxon>
        <taxon>Triparma</taxon>
    </lineage>
</organism>
<evidence type="ECO:0000313" key="12">
    <source>
        <dbReference type="EMBL" id="BAS19166.1"/>
    </source>
</evidence>
<keyword evidence="6" id="KW-0408">Iron</keyword>
<evidence type="ECO:0000256" key="7">
    <source>
        <dbReference type="ARBA" id="ARBA00023014"/>
    </source>
</evidence>
<dbReference type="EMBL" id="AP014626">
    <property type="protein sequence ID" value="BAS19166.1"/>
    <property type="molecule type" value="Genomic_DNA"/>
</dbReference>
<name>A0A0K2RWE7_9STRA</name>
<comment type="cofactor">
    <cofactor evidence="9">
        <name>[2Fe-2S] cluster</name>
        <dbReference type="ChEBI" id="CHEBI:190135"/>
    </cofactor>
</comment>
<keyword evidence="5" id="KW-1278">Translocase</keyword>
<dbReference type="PROSITE" id="PS51085">
    <property type="entry name" value="2FE2S_FER_2"/>
    <property type="match status" value="1"/>
</dbReference>
<evidence type="ECO:0000256" key="2">
    <source>
        <dbReference type="ARBA" id="ARBA00005404"/>
    </source>
</evidence>
<dbReference type="InterPro" id="IPR019574">
    <property type="entry name" value="NADH_UbQ_OxRdtase_Gsu_4Fe4S-bd"/>
</dbReference>
<geneLocation type="mitochondrion" evidence="12"/>
<dbReference type="PROSITE" id="PS00643">
    <property type="entry name" value="COMPLEX1_75K_3"/>
    <property type="match status" value="1"/>
</dbReference>
<dbReference type="Pfam" id="PF22117">
    <property type="entry name" value="Fer4_Nqo3"/>
    <property type="match status" value="1"/>
</dbReference>
<feature type="domain" description="2Fe-2S ferredoxin-type" evidence="10">
    <location>
        <begin position="1"/>
        <end position="78"/>
    </location>
</feature>
<evidence type="ECO:0000259" key="11">
    <source>
        <dbReference type="PROSITE" id="PS51839"/>
    </source>
</evidence>
<dbReference type="InterPro" id="IPR006963">
    <property type="entry name" value="Mopterin_OxRdtase_4Fe-4S_dom"/>
</dbReference>
<gene>
    <name evidence="12" type="primary">nad11</name>
</gene>
<protein>
    <submittedName>
        <fullName evidence="12">NADH dehydrogenase subunit 11</fullName>
    </submittedName>
</protein>
<evidence type="ECO:0000256" key="6">
    <source>
        <dbReference type="ARBA" id="ARBA00023004"/>
    </source>
</evidence>
<dbReference type="PROSITE" id="PS00641">
    <property type="entry name" value="COMPLEX1_75K_1"/>
    <property type="match status" value="1"/>
</dbReference>
<proteinExistence type="inferred from homology"/>
<evidence type="ECO:0000256" key="1">
    <source>
        <dbReference type="ARBA" id="ARBA00001966"/>
    </source>
</evidence>
<keyword evidence="12" id="KW-0496">Mitochondrion</keyword>